<feature type="compositionally biased region" description="Low complexity" evidence="6">
    <location>
        <begin position="39"/>
        <end position="48"/>
    </location>
</feature>
<dbReference type="AlphaFoldDB" id="A0A8E2AWQ0"/>
<dbReference type="PROSITE" id="PS00674">
    <property type="entry name" value="AAA"/>
    <property type="match status" value="1"/>
</dbReference>
<comment type="subcellular location">
    <subcellularLocation>
        <location evidence="1">Mitochondrion outer membrane</location>
        <topology evidence="1">Single-pass membrane protein</topology>
    </subcellularLocation>
</comment>
<dbReference type="PANTHER" id="PTHR45644:SF56">
    <property type="entry name" value="AAA ATPASE, PUTATIVE (AFU_ORTHOLOGUE AFUA_2G12920)-RELATED"/>
    <property type="match status" value="1"/>
</dbReference>
<reference evidence="8 9" key="1">
    <citation type="submission" date="2016-07" db="EMBL/GenBank/DDBJ databases">
        <title>Draft genome of the white-rot fungus Obba rivulosa 3A-2.</title>
        <authorList>
            <consortium name="DOE Joint Genome Institute"/>
            <person name="Miettinen O."/>
            <person name="Riley R."/>
            <person name="Acob R."/>
            <person name="Barry K."/>
            <person name="Cullen D."/>
            <person name="De Vries R."/>
            <person name="Hainaut M."/>
            <person name="Hatakka A."/>
            <person name="Henrissat B."/>
            <person name="Hilden K."/>
            <person name="Kuo R."/>
            <person name="Labutti K."/>
            <person name="Lipzen A."/>
            <person name="Makela M.R."/>
            <person name="Sandor L."/>
            <person name="Spatafora J.W."/>
            <person name="Grigoriev I.V."/>
            <person name="Hibbett D.S."/>
        </authorList>
    </citation>
    <scope>NUCLEOTIDE SEQUENCE [LARGE SCALE GENOMIC DNA]</scope>
    <source>
        <strain evidence="8 9">3A-2</strain>
    </source>
</reference>
<feature type="compositionally biased region" description="Polar residues" evidence="6">
    <location>
        <begin position="28"/>
        <end position="38"/>
    </location>
</feature>
<organism evidence="8 9">
    <name type="scientific">Obba rivulosa</name>
    <dbReference type="NCBI Taxonomy" id="1052685"/>
    <lineage>
        <taxon>Eukaryota</taxon>
        <taxon>Fungi</taxon>
        <taxon>Dikarya</taxon>
        <taxon>Basidiomycota</taxon>
        <taxon>Agaricomycotina</taxon>
        <taxon>Agaricomycetes</taxon>
        <taxon>Polyporales</taxon>
        <taxon>Gelatoporiaceae</taxon>
        <taxon>Obba</taxon>
    </lineage>
</organism>
<dbReference type="SUPFAM" id="SSF52540">
    <property type="entry name" value="P-loop containing nucleoside triphosphate hydrolases"/>
    <property type="match status" value="1"/>
</dbReference>
<keyword evidence="3" id="KW-1000">Mitochondrion outer membrane</keyword>
<dbReference type="InterPro" id="IPR051701">
    <property type="entry name" value="Mito_OM_Translocase_MSP1"/>
</dbReference>
<evidence type="ECO:0000256" key="4">
    <source>
        <dbReference type="ARBA" id="ARBA00022840"/>
    </source>
</evidence>
<evidence type="ECO:0000256" key="6">
    <source>
        <dbReference type="SAM" id="MobiDB-lite"/>
    </source>
</evidence>
<feature type="region of interest" description="Disordered" evidence="6">
    <location>
        <begin position="1"/>
        <end position="129"/>
    </location>
</feature>
<dbReference type="PANTHER" id="PTHR45644">
    <property type="entry name" value="AAA ATPASE, PUTATIVE (AFU_ORTHOLOGUE AFUA_2G12920)-RELATED-RELATED"/>
    <property type="match status" value="1"/>
</dbReference>
<gene>
    <name evidence="8" type="ORF">OBBRIDRAFT_791339</name>
</gene>
<dbReference type="GO" id="GO:0005741">
    <property type="term" value="C:mitochondrial outer membrane"/>
    <property type="evidence" value="ECO:0007669"/>
    <property type="project" value="UniProtKB-SubCell"/>
</dbReference>
<dbReference type="InterPro" id="IPR041569">
    <property type="entry name" value="AAA_lid_3"/>
</dbReference>
<feature type="compositionally biased region" description="Low complexity" evidence="6">
    <location>
        <begin position="91"/>
        <end position="109"/>
    </location>
</feature>
<dbReference type="GO" id="GO:0016887">
    <property type="term" value="F:ATP hydrolysis activity"/>
    <property type="evidence" value="ECO:0007669"/>
    <property type="project" value="InterPro"/>
</dbReference>
<evidence type="ECO:0000259" key="7">
    <source>
        <dbReference type="SMART" id="SM00382"/>
    </source>
</evidence>
<feature type="compositionally biased region" description="Low complexity" evidence="6">
    <location>
        <begin position="9"/>
        <end position="21"/>
    </location>
</feature>
<keyword evidence="4" id="KW-0067">ATP-binding</keyword>
<dbReference type="GO" id="GO:0005524">
    <property type="term" value="F:ATP binding"/>
    <property type="evidence" value="ECO:0007669"/>
    <property type="project" value="UniProtKB-KW"/>
</dbReference>
<feature type="region of interest" description="Disordered" evidence="6">
    <location>
        <begin position="378"/>
        <end position="415"/>
    </location>
</feature>
<dbReference type="Proteomes" id="UP000250043">
    <property type="component" value="Unassembled WGS sequence"/>
</dbReference>
<name>A0A8E2AWQ0_9APHY</name>
<feature type="compositionally biased region" description="Basic and acidic residues" evidence="6">
    <location>
        <begin position="230"/>
        <end position="247"/>
    </location>
</feature>
<feature type="region of interest" description="Disordered" evidence="6">
    <location>
        <begin position="216"/>
        <end position="253"/>
    </location>
</feature>
<dbReference type="InterPro" id="IPR003960">
    <property type="entry name" value="ATPase_AAA_CS"/>
</dbReference>
<evidence type="ECO:0000256" key="1">
    <source>
        <dbReference type="ARBA" id="ARBA00004572"/>
    </source>
</evidence>
<proteinExistence type="predicted"/>
<dbReference type="Pfam" id="PF00004">
    <property type="entry name" value="AAA"/>
    <property type="match status" value="1"/>
</dbReference>
<dbReference type="SMART" id="SM00382">
    <property type="entry name" value="AAA"/>
    <property type="match status" value="1"/>
</dbReference>
<dbReference type="EMBL" id="KV722370">
    <property type="protein sequence ID" value="OCH92341.1"/>
    <property type="molecule type" value="Genomic_DNA"/>
</dbReference>
<evidence type="ECO:0000256" key="3">
    <source>
        <dbReference type="ARBA" id="ARBA00022787"/>
    </source>
</evidence>
<keyword evidence="9" id="KW-1185">Reference proteome</keyword>
<keyword evidence="5" id="KW-0496">Mitochondrion</keyword>
<feature type="compositionally biased region" description="Low complexity" evidence="6">
    <location>
        <begin position="396"/>
        <end position="405"/>
    </location>
</feature>
<dbReference type="Gene3D" id="1.10.8.60">
    <property type="match status" value="1"/>
</dbReference>
<protein>
    <submittedName>
        <fullName evidence="8">AAA-domain-containing protein</fullName>
    </submittedName>
</protein>
<dbReference type="InterPro" id="IPR003593">
    <property type="entry name" value="AAA+_ATPase"/>
</dbReference>
<evidence type="ECO:0000256" key="2">
    <source>
        <dbReference type="ARBA" id="ARBA00022741"/>
    </source>
</evidence>
<dbReference type="OrthoDB" id="39734at2759"/>
<feature type="region of interest" description="Disordered" evidence="6">
    <location>
        <begin position="855"/>
        <end position="900"/>
    </location>
</feature>
<evidence type="ECO:0000313" key="8">
    <source>
        <dbReference type="EMBL" id="OCH92341.1"/>
    </source>
</evidence>
<feature type="domain" description="AAA+ ATPase" evidence="7">
    <location>
        <begin position="660"/>
        <end position="796"/>
    </location>
</feature>
<dbReference type="InterPro" id="IPR027417">
    <property type="entry name" value="P-loop_NTPase"/>
</dbReference>
<sequence>MSSGEQPVDSSTTTTPGTESTPSDERSSQPSTPSSLGMDSSDFVSVSDVPDDNTELPALSTSITETGGSALKEEVPNSATSGPDAVAPIETSASSGSSGSPQTLSSSGTPVNPGDLSTQPVASPEPGLPPPVIFDGVLRNLRITLRPQTQYRAVCAPPSGDLVEPTLALYCPIEGGLCYIDETVRELSRRAGADLVTVDAADLVSKECEYFTEVVNKFDEDQEEEETEEDPSKKDEEKDINESDHESSSSSGKISRFEAFFSSTLDPSAGVDAHGSVEGPRRPRIVYIRDFQTVAPSSPSWYHDLLTVVRRYRQGPAKKPKSSTLNPTTIVFGIAPSLVSLSSTSSCRCSSCLASQKAQKSGEESPDDAARDTRLKERLDRWKESGASSSDIPKLSTTGDSSDGSKTNGPEDLHPDLSSILRFALSECTGRACPDAQSPLQYFRTSIIMPTSRALPAEKVARQIKRREVNELAMRTRIAALGGVLNKFGSDGGSNCQAEKTEEPEEQASQMWEHCNGVLQEWHDICRIADRALASVTAADSALNPSPISWTAVYEAWTADRTTQSALESLLKISKENKEPVDETKDEAAVDEVVEKVKKEGNLDSYEEGLLGCIVDTVSLSTTFERVHLPPDTIDSARTIASLPLLFPEAFQQGILKEQRMTGCLLFGPPGTGKTLLARALAKEAGCRMLAITSADVMSKWVGDDEKFVRAVFSLARRLSPCIVFIDEIDALFGSRTSCSQPWYRAVITQFMQEMDGLKSSVKDGVIVVGATNRPFDLDDAVLRRFPRRMLVDLPTEKDREEILKILLRDEDLASDVDLRAIAQQTRNFSGSDLKHLCVSAALDAVKQQVEVPWRSPMLTPPSPKVQPSQGAIGDQQILPSDASEGNSRTAPVQMSSPSAPLKRTLTLAHFQTALKEITASTSESLGSLTELRRWNEKFGQKREKRTMNHTGWEQFLPGVQTSKVWPTNVNASKPLH</sequence>
<dbReference type="Pfam" id="PF17862">
    <property type="entry name" value="AAA_lid_3"/>
    <property type="match status" value="1"/>
</dbReference>
<dbReference type="InterPro" id="IPR003959">
    <property type="entry name" value="ATPase_AAA_core"/>
</dbReference>
<evidence type="ECO:0000256" key="5">
    <source>
        <dbReference type="ARBA" id="ARBA00023128"/>
    </source>
</evidence>
<evidence type="ECO:0000313" key="9">
    <source>
        <dbReference type="Proteomes" id="UP000250043"/>
    </source>
</evidence>
<dbReference type="Gene3D" id="3.40.50.300">
    <property type="entry name" value="P-loop containing nucleotide triphosphate hydrolases"/>
    <property type="match status" value="1"/>
</dbReference>
<feature type="compositionally biased region" description="Polar residues" evidence="6">
    <location>
        <begin position="884"/>
        <end position="899"/>
    </location>
</feature>
<accession>A0A8E2AWQ0</accession>
<feature type="compositionally biased region" description="Acidic residues" evidence="6">
    <location>
        <begin position="220"/>
        <end position="229"/>
    </location>
</feature>
<keyword evidence="3" id="KW-0472">Membrane</keyword>
<keyword evidence="2" id="KW-0547">Nucleotide-binding</keyword>